<organism evidence="2 3">
    <name type="scientific">Hibiscus sabdariffa</name>
    <name type="common">roselle</name>
    <dbReference type="NCBI Taxonomy" id="183260"/>
    <lineage>
        <taxon>Eukaryota</taxon>
        <taxon>Viridiplantae</taxon>
        <taxon>Streptophyta</taxon>
        <taxon>Embryophyta</taxon>
        <taxon>Tracheophyta</taxon>
        <taxon>Spermatophyta</taxon>
        <taxon>Magnoliopsida</taxon>
        <taxon>eudicotyledons</taxon>
        <taxon>Gunneridae</taxon>
        <taxon>Pentapetalae</taxon>
        <taxon>rosids</taxon>
        <taxon>malvids</taxon>
        <taxon>Malvales</taxon>
        <taxon>Malvaceae</taxon>
        <taxon>Malvoideae</taxon>
        <taxon>Hibiscus</taxon>
    </lineage>
</organism>
<gene>
    <name evidence="2" type="ORF">V6N12_028984</name>
</gene>
<protein>
    <submittedName>
        <fullName evidence="2">Uncharacterized protein</fullName>
    </submittedName>
</protein>
<keyword evidence="1" id="KW-0472">Membrane</keyword>
<feature type="transmembrane region" description="Helical" evidence="1">
    <location>
        <begin position="20"/>
        <end position="43"/>
    </location>
</feature>
<proteinExistence type="predicted"/>
<sequence>MLKGHPFPAYMQKLGMVLLSGYHLLSTILCTVVETFTSFFAPLKSRAIATLARHSSFRSSSMMTSVDVQSVLTDITLNVIIMGTSSSLVSSGPDGYPSAGLELCHQ</sequence>
<dbReference type="EMBL" id="JBBPBM010000008">
    <property type="protein sequence ID" value="KAK8572944.1"/>
    <property type="molecule type" value="Genomic_DNA"/>
</dbReference>
<evidence type="ECO:0000256" key="1">
    <source>
        <dbReference type="SAM" id="Phobius"/>
    </source>
</evidence>
<comment type="caution">
    <text evidence="2">The sequence shown here is derived from an EMBL/GenBank/DDBJ whole genome shotgun (WGS) entry which is preliminary data.</text>
</comment>
<evidence type="ECO:0000313" key="2">
    <source>
        <dbReference type="EMBL" id="KAK8572944.1"/>
    </source>
</evidence>
<dbReference type="Proteomes" id="UP001472677">
    <property type="component" value="Unassembled WGS sequence"/>
</dbReference>
<accession>A0ABR2F7F4</accession>
<name>A0ABR2F7F4_9ROSI</name>
<evidence type="ECO:0000313" key="3">
    <source>
        <dbReference type="Proteomes" id="UP001472677"/>
    </source>
</evidence>
<keyword evidence="3" id="KW-1185">Reference proteome</keyword>
<keyword evidence="1" id="KW-0812">Transmembrane</keyword>
<keyword evidence="1" id="KW-1133">Transmembrane helix</keyword>
<reference evidence="2 3" key="1">
    <citation type="journal article" date="2024" name="G3 (Bethesda)">
        <title>Genome assembly of Hibiscus sabdariffa L. provides insights into metabolisms of medicinal natural products.</title>
        <authorList>
            <person name="Kim T."/>
        </authorList>
    </citation>
    <scope>NUCLEOTIDE SEQUENCE [LARGE SCALE GENOMIC DNA]</scope>
    <source>
        <strain evidence="2">TK-2024</strain>
        <tissue evidence="2">Old leaves</tissue>
    </source>
</reference>